<sequence>MVSVRPNLQTRGGVELAHTLNGAIDCLDAAIHF</sequence>
<dbReference type="AlphaFoldDB" id="X1DYT8"/>
<name>X1DYT8_9ZZZZ</name>
<accession>X1DYT8</accession>
<feature type="non-terminal residue" evidence="1">
    <location>
        <position position="33"/>
    </location>
</feature>
<dbReference type="EMBL" id="BART01036677">
    <property type="protein sequence ID" value="GAH13365.1"/>
    <property type="molecule type" value="Genomic_DNA"/>
</dbReference>
<organism evidence="1">
    <name type="scientific">marine sediment metagenome</name>
    <dbReference type="NCBI Taxonomy" id="412755"/>
    <lineage>
        <taxon>unclassified sequences</taxon>
        <taxon>metagenomes</taxon>
        <taxon>ecological metagenomes</taxon>
    </lineage>
</organism>
<protein>
    <submittedName>
        <fullName evidence="1">Uncharacterized protein</fullName>
    </submittedName>
</protein>
<evidence type="ECO:0000313" key="1">
    <source>
        <dbReference type="EMBL" id="GAH13365.1"/>
    </source>
</evidence>
<proteinExistence type="predicted"/>
<reference evidence="1" key="1">
    <citation type="journal article" date="2014" name="Front. Microbiol.">
        <title>High frequency of phylogenetically diverse reductive dehalogenase-homologous genes in deep subseafloor sedimentary metagenomes.</title>
        <authorList>
            <person name="Kawai M."/>
            <person name="Futagami T."/>
            <person name="Toyoda A."/>
            <person name="Takaki Y."/>
            <person name="Nishi S."/>
            <person name="Hori S."/>
            <person name="Arai W."/>
            <person name="Tsubouchi T."/>
            <person name="Morono Y."/>
            <person name="Uchiyama I."/>
            <person name="Ito T."/>
            <person name="Fujiyama A."/>
            <person name="Inagaki F."/>
            <person name="Takami H."/>
        </authorList>
    </citation>
    <scope>NUCLEOTIDE SEQUENCE</scope>
    <source>
        <strain evidence="1">Expedition CK06-06</strain>
    </source>
</reference>
<comment type="caution">
    <text evidence="1">The sequence shown here is derived from an EMBL/GenBank/DDBJ whole genome shotgun (WGS) entry which is preliminary data.</text>
</comment>
<gene>
    <name evidence="1" type="ORF">S01H4_61735</name>
</gene>